<organism evidence="2 3">
    <name type="scientific">Crossiella equi</name>
    <dbReference type="NCBI Taxonomy" id="130796"/>
    <lineage>
        <taxon>Bacteria</taxon>
        <taxon>Bacillati</taxon>
        <taxon>Actinomycetota</taxon>
        <taxon>Actinomycetes</taxon>
        <taxon>Pseudonocardiales</taxon>
        <taxon>Pseudonocardiaceae</taxon>
        <taxon>Crossiella</taxon>
    </lineage>
</organism>
<gene>
    <name evidence="2" type="ORF">JOF53_002324</name>
</gene>
<dbReference type="RefSeq" id="WP_086787520.1">
    <property type="nucleotide sequence ID" value="NZ_JAGIOO010000001.1"/>
</dbReference>
<reference evidence="2 3" key="1">
    <citation type="submission" date="2021-03" db="EMBL/GenBank/DDBJ databases">
        <title>Sequencing the genomes of 1000 actinobacteria strains.</title>
        <authorList>
            <person name="Klenk H.-P."/>
        </authorList>
    </citation>
    <scope>NUCLEOTIDE SEQUENCE [LARGE SCALE GENOMIC DNA]</scope>
    <source>
        <strain evidence="2 3">DSM 44580</strain>
    </source>
</reference>
<dbReference type="SUPFAM" id="SSF140453">
    <property type="entry name" value="EsxAB dimer-like"/>
    <property type="match status" value="1"/>
</dbReference>
<protein>
    <submittedName>
        <fullName evidence="2">Uncharacterized protein YukE</fullName>
    </submittedName>
</protein>
<proteinExistence type="predicted"/>
<feature type="region of interest" description="Disordered" evidence="1">
    <location>
        <begin position="91"/>
        <end position="112"/>
    </location>
</feature>
<sequence length="112" mass="11955">MSDKVGVNFAQLDALIRNLDRSAEEMTGATKALRDASPQALGSRAIDQAGKAFQDRWEHGIGKIAEATGKMTTALVETKKDYENTERAVHELFPGGGGQAPVRESAITRGLG</sequence>
<comment type="caution">
    <text evidence="2">The sequence shown here is derived from an EMBL/GenBank/DDBJ whole genome shotgun (WGS) entry which is preliminary data.</text>
</comment>
<accession>A0ABS5AA38</accession>
<name>A0ABS5AA38_9PSEU</name>
<evidence type="ECO:0000256" key="1">
    <source>
        <dbReference type="SAM" id="MobiDB-lite"/>
    </source>
</evidence>
<dbReference type="InterPro" id="IPR036689">
    <property type="entry name" value="ESAT-6-like_sf"/>
</dbReference>
<dbReference type="Gene3D" id="1.10.287.1060">
    <property type="entry name" value="ESAT-6-like"/>
    <property type="match status" value="1"/>
</dbReference>
<dbReference type="Proteomes" id="UP001519363">
    <property type="component" value="Unassembled WGS sequence"/>
</dbReference>
<evidence type="ECO:0000313" key="2">
    <source>
        <dbReference type="EMBL" id="MBP2473452.1"/>
    </source>
</evidence>
<dbReference type="EMBL" id="JAGIOO010000001">
    <property type="protein sequence ID" value="MBP2473452.1"/>
    <property type="molecule type" value="Genomic_DNA"/>
</dbReference>
<keyword evidence="3" id="KW-1185">Reference proteome</keyword>
<evidence type="ECO:0000313" key="3">
    <source>
        <dbReference type="Proteomes" id="UP001519363"/>
    </source>
</evidence>